<dbReference type="Proteomes" id="UP000006250">
    <property type="component" value="Unassembled WGS sequence"/>
</dbReference>
<evidence type="ECO:0000313" key="2">
    <source>
        <dbReference type="Proteomes" id="UP000006250"/>
    </source>
</evidence>
<evidence type="ECO:0000313" key="1">
    <source>
        <dbReference type="EMBL" id="EFL51379.1"/>
    </source>
</evidence>
<comment type="caution">
    <text evidence="1">The sequence shown here is derived from an EMBL/GenBank/DDBJ whole genome shotgun (WGS) entry which is preliminary data.</text>
</comment>
<dbReference type="Gene3D" id="3.30.300.20">
    <property type="match status" value="1"/>
</dbReference>
<sequence>MIRCRTLETPLQVEFSSGEHTGVCDATPDKGGQGQGFRPHELLEAALGSCTSMIITMYAKNHGIALTGVGVSVTLDRSEPGITAFDCAITLSGDLTDEERQRLLRAARACPVRKTLSAKLIFREKGEVG</sequence>
<dbReference type="InterPro" id="IPR015946">
    <property type="entry name" value="KH_dom-like_a/b"/>
</dbReference>
<dbReference type="AlphaFoldDB" id="E1JW19"/>
<accession>E1JW19</accession>
<name>E1JW19_SOLFR</name>
<dbReference type="STRING" id="596151.DesfrDRAFT_1818"/>
<keyword evidence="2" id="KW-1185">Reference proteome</keyword>
<dbReference type="OrthoDB" id="9789573at2"/>
<dbReference type="PANTHER" id="PTHR39624:SF2">
    <property type="entry name" value="OSMC-LIKE PROTEIN"/>
    <property type="match status" value="1"/>
</dbReference>
<dbReference type="eggNOG" id="COG1765">
    <property type="taxonomic scope" value="Bacteria"/>
</dbReference>
<dbReference type="SUPFAM" id="SSF82784">
    <property type="entry name" value="OsmC-like"/>
    <property type="match status" value="1"/>
</dbReference>
<dbReference type="RefSeq" id="WP_005993155.1">
    <property type="nucleotide sequence ID" value="NZ_AECZ01000010.1"/>
</dbReference>
<dbReference type="PANTHER" id="PTHR39624">
    <property type="entry name" value="PROTEIN INVOLVED IN RIMO-MEDIATED BETA-METHYLTHIOLATION OF RIBOSOMAL PROTEIN S12 YCAO"/>
    <property type="match status" value="1"/>
</dbReference>
<dbReference type="InterPro" id="IPR003718">
    <property type="entry name" value="OsmC/Ohr_fam"/>
</dbReference>
<dbReference type="InterPro" id="IPR036102">
    <property type="entry name" value="OsmC/Ohrsf"/>
</dbReference>
<proteinExistence type="predicted"/>
<protein>
    <submittedName>
        <fullName evidence="1">OsmC family protein</fullName>
    </submittedName>
</protein>
<dbReference type="EMBL" id="AECZ01000010">
    <property type="protein sequence ID" value="EFL51379.1"/>
    <property type="molecule type" value="Genomic_DNA"/>
</dbReference>
<gene>
    <name evidence="1" type="ORF">DesfrDRAFT_1818</name>
</gene>
<reference evidence="1 2" key="1">
    <citation type="submission" date="2010-08" db="EMBL/GenBank/DDBJ databases">
        <title>The draft genome of Desulfovibrio fructosovorans JJ.</title>
        <authorList>
            <consortium name="US DOE Joint Genome Institute (JGI-PGF)"/>
            <person name="Lucas S."/>
            <person name="Copeland A."/>
            <person name="Lapidus A."/>
            <person name="Cheng J.-F."/>
            <person name="Bruce D."/>
            <person name="Goodwin L."/>
            <person name="Pitluck S."/>
            <person name="Land M.L."/>
            <person name="Hauser L."/>
            <person name="Chang Y.-J."/>
            <person name="Jeffries C."/>
            <person name="Wall J.D."/>
            <person name="Stahl D.A."/>
            <person name="Arkin A.P."/>
            <person name="Dehal P."/>
            <person name="Stolyar S.M."/>
            <person name="Hazen T.C."/>
            <person name="Woyke T.J."/>
        </authorList>
    </citation>
    <scope>NUCLEOTIDE SEQUENCE [LARGE SCALE GENOMIC DNA]</scope>
    <source>
        <strain evidence="1 2">JJ</strain>
    </source>
</reference>
<dbReference type="Pfam" id="PF02566">
    <property type="entry name" value="OsmC"/>
    <property type="match status" value="1"/>
</dbReference>
<organism evidence="1 2">
    <name type="scientific">Solidesulfovibrio fructosivorans JJ]</name>
    <dbReference type="NCBI Taxonomy" id="596151"/>
    <lineage>
        <taxon>Bacteria</taxon>
        <taxon>Pseudomonadati</taxon>
        <taxon>Thermodesulfobacteriota</taxon>
        <taxon>Desulfovibrionia</taxon>
        <taxon>Desulfovibrionales</taxon>
        <taxon>Desulfovibrionaceae</taxon>
        <taxon>Solidesulfovibrio</taxon>
    </lineage>
</organism>